<proteinExistence type="inferred from homology"/>
<dbReference type="PANTHER" id="PTHR34598:SF3">
    <property type="entry name" value="OXIDOREDUCTASE AN1597"/>
    <property type="match status" value="1"/>
</dbReference>
<feature type="non-terminal residue" evidence="3">
    <location>
        <position position="1"/>
    </location>
</feature>
<sequence>QSYTGACEVLADNISPPSESELLSKTRLLRHHQRLAPHPAAGPHEPLAVCDARSNQDSDLHEILGVLPKKGHGTFDKVSKGDGFYIWNIVYNPSYRWYYASQMRLDEVLCIKCFDSKTDGTARRTPHSAFQTEGQDERAPARESIEVKCLVFWEDNSAE</sequence>
<evidence type="ECO:0000313" key="4">
    <source>
        <dbReference type="Proteomes" id="UP001175353"/>
    </source>
</evidence>
<dbReference type="InterPro" id="IPR044053">
    <property type="entry name" value="AsaB-like"/>
</dbReference>
<dbReference type="PANTHER" id="PTHR34598">
    <property type="entry name" value="BLL6449 PROTEIN"/>
    <property type="match status" value="1"/>
</dbReference>
<dbReference type="NCBIfam" id="NF041278">
    <property type="entry name" value="CmcJ_NvfI_EfuI"/>
    <property type="match status" value="1"/>
</dbReference>
<name>A0AAN6H2S7_9PEZI</name>
<accession>A0AAN6H2S7</accession>
<comment type="similarity">
    <text evidence="2">Belongs to the asaB hydroxylase/desaturase family.</text>
</comment>
<evidence type="ECO:0000256" key="2">
    <source>
        <dbReference type="ARBA" id="ARBA00023604"/>
    </source>
</evidence>
<comment type="caution">
    <text evidence="3">The sequence shown here is derived from an EMBL/GenBank/DDBJ whole genome shotgun (WGS) entry which is preliminary data.</text>
</comment>
<dbReference type="EMBL" id="JAUJLE010001303">
    <property type="protein sequence ID" value="KAK0949216.1"/>
    <property type="molecule type" value="Genomic_DNA"/>
</dbReference>
<evidence type="ECO:0000313" key="3">
    <source>
        <dbReference type="EMBL" id="KAK0949216.1"/>
    </source>
</evidence>
<protein>
    <submittedName>
        <fullName evidence="3">Uncharacterized protein</fullName>
    </submittedName>
</protein>
<evidence type="ECO:0000256" key="1">
    <source>
        <dbReference type="ARBA" id="ARBA00023002"/>
    </source>
</evidence>
<keyword evidence="1" id="KW-0560">Oxidoreductase</keyword>
<dbReference type="Proteomes" id="UP001175353">
    <property type="component" value="Unassembled WGS sequence"/>
</dbReference>
<gene>
    <name evidence="3" type="ORF">LTR91_026634</name>
</gene>
<keyword evidence="4" id="KW-1185">Reference proteome</keyword>
<dbReference type="AlphaFoldDB" id="A0AAN6H2S7"/>
<organism evidence="3 4">
    <name type="scientific">Friedmanniomyces endolithicus</name>
    <dbReference type="NCBI Taxonomy" id="329885"/>
    <lineage>
        <taxon>Eukaryota</taxon>
        <taxon>Fungi</taxon>
        <taxon>Dikarya</taxon>
        <taxon>Ascomycota</taxon>
        <taxon>Pezizomycotina</taxon>
        <taxon>Dothideomycetes</taxon>
        <taxon>Dothideomycetidae</taxon>
        <taxon>Mycosphaerellales</taxon>
        <taxon>Teratosphaeriaceae</taxon>
        <taxon>Friedmanniomyces</taxon>
    </lineage>
</organism>
<reference evidence="3" key="1">
    <citation type="submission" date="2023-06" db="EMBL/GenBank/DDBJ databases">
        <title>Black Yeasts Isolated from many extreme environments.</title>
        <authorList>
            <person name="Coleine C."/>
            <person name="Stajich J.E."/>
            <person name="Selbmann L."/>
        </authorList>
    </citation>
    <scope>NUCLEOTIDE SEQUENCE</scope>
    <source>
        <strain evidence="3">CCFEE 5200</strain>
    </source>
</reference>
<dbReference type="GO" id="GO:0016491">
    <property type="term" value="F:oxidoreductase activity"/>
    <property type="evidence" value="ECO:0007669"/>
    <property type="project" value="UniProtKB-KW"/>
</dbReference>